<organism evidence="2 3">
    <name type="scientific">Hypholoma sublateritium (strain FD-334 SS-4)</name>
    <dbReference type="NCBI Taxonomy" id="945553"/>
    <lineage>
        <taxon>Eukaryota</taxon>
        <taxon>Fungi</taxon>
        <taxon>Dikarya</taxon>
        <taxon>Basidiomycota</taxon>
        <taxon>Agaricomycotina</taxon>
        <taxon>Agaricomycetes</taxon>
        <taxon>Agaricomycetidae</taxon>
        <taxon>Agaricales</taxon>
        <taxon>Agaricineae</taxon>
        <taxon>Strophariaceae</taxon>
        <taxon>Hypholoma</taxon>
    </lineage>
</organism>
<feature type="region of interest" description="Disordered" evidence="1">
    <location>
        <begin position="1"/>
        <end position="60"/>
    </location>
</feature>
<feature type="compositionally biased region" description="Polar residues" evidence="1">
    <location>
        <begin position="39"/>
        <end position="50"/>
    </location>
</feature>
<dbReference type="EMBL" id="KN817586">
    <property type="protein sequence ID" value="KJA18696.1"/>
    <property type="molecule type" value="Genomic_DNA"/>
</dbReference>
<sequence>MRVDLYRPTNDGVDEESFDTDSDIEDELDLISRNVPAKSKNNPVQGNMSDSSEESDELNI</sequence>
<feature type="compositionally biased region" description="Acidic residues" evidence="1">
    <location>
        <begin position="12"/>
        <end position="29"/>
    </location>
</feature>
<name>A0A0D2NPM4_HYPSF</name>
<proteinExistence type="predicted"/>
<feature type="compositionally biased region" description="Acidic residues" evidence="1">
    <location>
        <begin position="51"/>
        <end position="60"/>
    </location>
</feature>
<gene>
    <name evidence="2" type="ORF">HYPSUDRAFT_920420</name>
</gene>
<keyword evidence="3" id="KW-1185">Reference proteome</keyword>
<evidence type="ECO:0000256" key="1">
    <source>
        <dbReference type="SAM" id="MobiDB-lite"/>
    </source>
</evidence>
<dbReference type="Proteomes" id="UP000054270">
    <property type="component" value="Unassembled WGS sequence"/>
</dbReference>
<accession>A0A0D2NPM4</accession>
<protein>
    <submittedName>
        <fullName evidence="2">Uncharacterized protein</fullName>
    </submittedName>
</protein>
<evidence type="ECO:0000313" key="2">
    <source>
        <dbReference type="EMBL" id="KJA18696.1"/>
    </source>
</evidence>
<evidence type="ECO:0000313" key="3">
    <source>
        <dbReference type="Proteomes" id="UP000054270"/>
    </source>
</evidence>
<reference evidence="3" key="1">
    <citation type="submission" date="2014-04" db="EMBL/GenBank/DDBJ databases">
        <title>Evolutionary Origins and Diversification of the Mycorrhizal Mutualists.</title>
        <authorList>
            <consortium name="DOE Joint Genome Institute"/>
            <consortium name="Mycorrhizal Genomics Consortium"/>
            <person name="Kohler A."/>
            <person name="Kuo A."/>
            <person name="Nagy L.G."/>
            <person name="Floudas D."/>
            <person name="Copeland A."/>
            <person name="Barry K.W."/>
            <person name="Cichocki N."/>
            <person name="Veneault-Fourrey C."/>
            <person name="LaButti K."/>
            <person name="Lindquist E.A."/>
            <person name="Lipzen A."/>
            <person name="Lundell T."/>
            <person name="Morin E."/>
            <person name="Murat C."/>
            <person name="Riley R."/>
            <person name="Ohm R."/>
            <person name="Sun H."/>
            <person name="Tunlid A."/>
            <person name="Henrissat B."/>
            <person name="Grigoriev I.V."/>
            <person name="Hibbett D.S."/>
            <person name="Martin F."/>
        </authorList>
    </citation>
    <scope>NUCLEOTIDE SEQUENCE [LARGE SCALE GENOMIC DNA]</scope>
    <source>
        <strain evidence="3">FD-334 SS-4</strain>
    </source>
</reference>
<dbReference type="AlphaFoldDB" id="A0A0D2NPM4"/>